<evidence type="ECO:0000256" key="4">
    <source>
        <dbReference type="ARBA" id="ARBA00023163"/>
    </source>
</evidence>
<keyword evidence="2" id="KW-0238">DNA-binding</keyword>
<evidence type="ECO:0000259" key="5">
    <source>
        <dbReference type="PROSITE" id="PS50042"/>
    </source>
</evidence>
<dbReference type="SMART" id="SM00419">
    <property type="entry name" value="HTH_CRP"/>
    <property type="match status" value="1"/>
</dbReference>
<dbReference type="AlphaFoldDB" id="A0A220MG37"/>
<dbReference type="GO" id="GO:0003700">
    <property type="term" value="F:DNA-binding transcription factor activity"/>
    <property type="evidence" value="ECO:0007669"/>
    <property type="project" value="TreeGrafter"/>
</dbReference>
<dbReference type="InterPro" id="IPR018490">
    <property type="entry name" value="cNMP-bd_dom_sf"/>
</dbReference>
<keyword evidence="3" id="KW-0010">Activator</keyword>
<keyword evidence="1" id="KW-0805">Transcription regulation</keyword>
<dbReference type="Gene3D" id="2.60.120.10">
    <property type="entry name" value="Jelly Rolls"/>
    <property type="match status" value="1"/>
</dbReference>
<dbReference type="InterPro" id="IPR050397">
    <property type="entry name" value="Env_Response_Regulators"/>
</dbReference>
<evidence type="ECO:0000256" key="2">
    <source>
        <dbReference type="ARBA" id="ARBA00023125"/>
    </source>
</evidence>
<dbReference type="GO" id="GO:0005829">
    <property type="term" value="C:cytosol"/>
    <property type="evidence" value="ECO:0007669"/>
    <property type="project" value="TreeGrafter"/>
</dbReference>
<dbReference type="Proteomes" id="UP000197781">
    <property type="component" value="Chromosome"/>
</dbReference>
<proteinExistence type="predicted"/>
<dbReference type="Gene3D" id="1.10.10.10">
    <property type="entry name" value="Winged helix-like DNA-binding domain superfamily/Winged helix DNA-binding domain"/>
    <property type="match status" value="1"/>
</dbReference>
<dbReference type="PROSITE" id="PS50042">
    <property type="entry name" value="CNMP_BINDING_3"/>
    <property type="match status" value="1"/>
</dbReference>
<dbReference type="GO" id="GO:0003677">
    <property type="term" value="F:DNA binding"/>
    <property type="evidence" value="ECO:0007669"/>
    <property type="project" value="UniProtKB-KW"/>
</dbReference>
<sequence>MQLSQLTKKYEKLGSMLTDVPSEIRDRFIVRKFPRNTVICKKDEVILHVYIICAGTMRIVNEFDNGNIYAFTDTEPYTWIGDTELLAGVHHYDCTVESVTNCTTLQMSREDFLTCFENSHAFAKELARTIANKVHHRSSKIGENIFYPVLYNMTTLLIQLAQEYKVDNKAAIIPLKRQHMAERLGISIRSVNRAIKRLRENHYLSIAKGKIVIEPEQLLRLMQAVDQFK</sequence>
<gene>
    <name evidence="7" type="ORF">BP422_10915</name>
</gene>
<dbReference type="PANTHER" id="PTHR24567:SF26">
    <property type="entry name" value="REGULATORY PROTEIN YEIL"/>
    <property type="match status" value="1"/>
</dbReference>
<name>A0A220MG37_9BACL</name>
<reference evidence="7 8" key="1">
    <citation type="submission" date="2016-11" db="EMBL/GenBank/DDBJ databases">
        <authorList>
            <person name="Jaros S."/>
            <person name="Januszkiewicz K."/>
            <person name="Wedrychowicz H."/>
        </authorList>
    </citation>
    <scope>NUCLEOTIDE SEQUENCE [LARGE SCALE GENOMIC DNA]</scope>
    <source>
        <strain evidence="7 8">NF2</strain>
    </source>
</reference>
<feature type="domain" description="HTH crp-type" evidence="6">
    <location>
        <begin position="147"/>
        <end position="217"/>
    </location>
</feature>
<evidence type="ECO:0000256" key="3">
    <source>
        <dbReference type="ARBA" id="ARBA00023159"/>
    </source>
</evidence>
<dbReference type="Pfam" id="PF00027">
    <property type="entry name" value="cNMP_binding"/>
    <property type="match status" value="1"/>
</dbReference>
<dbReference type="KEGG" id="bfm:BP422_10915"/>
<evidence type="ECO:0000259" key="6">
    <source>
        <dbReference type="PROSITE" id="PS51063"/>
    </source>
</evidence>
<keyword evidence="4" id="KW-0804">Transcription</keyword>
<evidence type="ECO:0008006" key="9">
    <source>
        <dbReference type="Google" id="ProtNLM"/>
    </source>
</evidence>
<dbReference type="SUPFAM" id="SSF46785">
    <property type="entry name" value="Winged helix' DNA-binding domain"/>
    <property type="match status" value="1"/>
</dbReference>
<protein>
    <recommendedName>
        <fullName evidence="9">Crp/Fnr family transcriptional regulator</fullName>
    </recommendedName>
</protein>
<dbReference type="RefSeq" id="WP_167385118.1">
    <property type="nucleotide sequence ID" value="NZ_CP018145.1"/>
</dbReference>
<organism evidence="7 8">
    <name type="scientific">Brevibacillus formosus</name>
    <dbReference type="NCBI Taxonomy" id="54913"/>
    <lineage>
        <taxon>Bacteria</taxon>
        <taxon>Bacillati</taxon>
        <taxon>Bacillota</taxon>
        <taxon>Bacilli</taxon>
        <taxon>Bacillales</taxon>
        <taxon>Paenibacillaceae</taxon>
        <taxon>Brevibacillus</taxon>
    </lineage>
</organism>
<dbReference type="Pfam" id="PF13545">
    <property type="entry name" value="HTH_Crp_2"/>
    <property type="match status" value="1"/>
</dbReference>
<dbReference type="InterPro" id="IPR014710">
    <property type="entry name" value="RmlC-like_jellyroll"/>
</dbReference>
<evidence type="ECO:0000313" key="8">
    <source>
        <dbReference type="Proteomes" id="UP000197781"/>
    </source>
</evidence>
<dbReference type="SUPFAM" id="SSF51206">
    <property type="entry name" value="cAMP-binding domain-like"/>
    <property type="match status" value="1"/>
</dbReference>
<dbReference type="InterPro" id="IPR012318">
    <property type="entry name" value="HTH_CRP"/>
</dbReference>
<dbReference type="InterPro" id="IPR036388">
    <property type="entry name" value="WH-like_DNA-bd_sf"/>
</dbReference>
<dbReference type="EMBL" id="CP018145">
    <property type="protein sequence ID" value="ASJ54006.1"/>
    <property type="molecule type" value="Genomic_DNA"/>
</dbReference>
<accession>A0A220MG37</accession>
<feature type="domain" description="Cyclic nucleotide-binding" evidence="5">
    <location>
        <begin position="23"/>
        <end position="112"/>
    </location>
</feature>
<dbReference type="CDD" id="cd00038">
    <property type="entry name" value="CAP_ED"/>
    <property type="match status" value="1"/>
</dbReference>
<dbReference type="PANTHER" id="PTHR24567">
    <property type="entry name" value="CRP FAMILY TRANSCRIPTIONAL REGULATORY PROTEIN"/>
    <property type="match status" value="1"/>
</dbReference>
<dbReference type="InterPro" id="IPR000595">
    <property type="entry name" value="cNMP-bd_dom"/>
</dbReference>
<evidence type="ECO:0000256" key="1">
    <source>
        <dbReference type="ARBA" id="ARBA00023015"/>
    </source>
</evidence>
<dbReference type="InterPro" id="IPR036390">
    <property type="entry name" value="WH_DNA-bd_sf"/>
</dbReference>
<evidence type="ECO:0000313" key="7">
    <source>
        <dbReference type="EMBL" id="ASJ54006.1"/>
    </source>
</evidence>
<dbReference type="PROSITE" id="PS51063">
    <property type="entry name" value="HTH_CRP_2"/>
    <property type="match status" value="1"/>
</dbReference>